<dbReference type="Proteomes" id="UP001385848">
    <property type="component" value="Unassembled WGS sequence"/>
</dbReference>
<comment type="caution">
    <text evidence="1">The sequence shown here is derived from an EMBL/GenBank/DDBJ whole genome shotgun (WGS) entry which is preliminary data.</text>
</comment>
<evidence type="ECO:0000313" key="3">
    <source>
        <dbReference type="Proteomes" id="UP000327236"/>
    </source>
</evidence>
<dbReference type="Proteomes" id="UP000327236">
    <property type="component" value="Unassembled WGS sequence"/>
</dbReference>
<accession>A0A5N1IHE3</accession>
<organism evidence="1 3">
    <name type="scientific">Lactobacillus jensenii</name>
    <dbReference type="NCBI Taxonomy" id="109790"/>
    <lineage>
        <taxon>Bacteria</taxon>
        <taxon>Bacillati</taxon>
        <taxon>Bacillota</taxon>
        <taxon>Bacilli</taxon>
        <taxon>Lactobacillales</taxon>
        <taxon>Lactobacillaceae</taxon>
        <taxon>Lactobacillus</taxon>
    </lineage>
</organism>
<dbReference type="OrthoDB" id="9790372at2"/>
<reference evidence="2 4" key="2">
    <citation type="submission" date="2024-04" db="EMBL/GenBank/DDBJ databases">
        <title>Three lactobacilli isolated from voided urine samples from females with type 2 diabetes.</title>
        <authorList>
            <person name="Kula A."/>
            <person name="Stegman N."/>
            <person name="Putonti C."/>
        </authorList>
    </citation>
    <scope>NUCLEOTIDE SEQUENCE [LARGE SCALE GENOMIC DNA]</scope>
    <source>
        <strain evidence="2 4">1855</strain>
    </source>
</reference>
<reference evidence="1 3" key="1">
    <citation type="submission" date="2019-09" db="EMBL/GenBank/DDBJ databases">
        <title>Draft genome sequence assemblies of isolates from the urinary tract.</title>
        <authorList>
            <person name="Mores C.R."/>
            <person name="Putonti C."/>
            <person name="Wolfe A.J."/>
        </authorList>
    </citation>
    <scope>NUCLEOTIDE SEQUENCE [LARGE SCALE GENOMIC DNA]</scope>
    <source>
        <strain evidence="1 3">UMB246</strain>
    </source>
</reference>
<evidence type="ECO:0000313" key="4">
    <source>
        <dbReference type="Proteomes" id="UP001385848"/>
    </source>
</evidence>
<dbReference type="EMBL" id="JBBVUL010000012">
    <property type="protein sequence ID" value="MEL0565577.1"/>
    <property type="molecule type" value="Genomic_DNA"/>
</dbReference>
<dbReference type="AlphaFoldDB" id="A0A5N1IHE3"/>
<evidence type="ECO:0000313" key="1">
    <source>
        <dbReference type="EMBL" id="KAA9323351.1"/>
    </source>
</evidence>
<protein>
    <submittedName>
        <fullName evidence="1">DUF177 domain-containing protein</fullName>
    </submittedName>
</protein>
<dbReference type="InterPro" id="IPR003772">
    <property type="entry name" value="YceD"/>
</dbReference>
<evidence type="ECO:0000313" key="2">
    <source>
        <dbReference type="EMBL" id="MEL0565577.1"/>
    </source>
</evidence>
<keyword evidence="4" id="KW-1185">Reference proteome</keyword>
<dbReference type="EMBL" id="VYWW01000009">
    <property type="protein sequence ID" value="KAA9323351.1"/>
    <property type="molecule type" value="Genomic_DNA"/>
</dbReference>
<name>A0A5N1IHE3_LACJE</name>
<dbReference type="Pfam" id="PF02620">
    <property type="entry name" value="YceD"/>
    <property type="match status" value="1"/>
</dbReference>
<sequence>MLTINFSQIKKSKEPLTEISTELETRPEFFERAKELLLDANNIQVKGQMFYQEPFVTGNFQVEADIVAPSSRSLAPVPMHLSFSFTENYLDREPTNEEKEEVDMIVPIEKDIIDLQTAVEDNLLLSLPTTILTKDEEENNEFPQGTGWEVVSEESLEEQNDEKINPAFAKLKDLFPEDDKN</sequence>
<dbReference type="KEGG" id="lje:BUE77_06375"/>
<dbReference type="GeneID" id="31743338"/>
<dbReference type="RefSeq" id="WP_006584444.1">
    <property type="nucleotide sequence ID" value="NZ_CATOUV010000001.1"/>
</dbReference>
<gene>
    <name evidence="2" type="ORF">AAC431_06535</name>
    <name evidence="1" type="ORF">F6H94_03080</name>
</gene>
<proteinExistence type="predicted"/>